<accession>A0A7C9CKK9</accession>
<evidence type="ECO:0000313" key="2">
    <source>
        <dbReference type="EMBL" id="MBA4620501.1"/>
    </source>
</evidence>
<dbReference type="GO" id="GO:0006400">
    <property type="term" value="P:tRNA modification"/>
    <property type="evidence" value="ECO:0007669"/>
    <property type="project" value="InterPro"/>
</dbReference>
<organism evidence="2">
    <name type="scientific">Opuntia streptacantha</name>
    <name type="common">Prickly pear cactus</name>
    <name type="synonym">Opuntia cardona</name>
    <dbReference type="NCBI Taxonomy" id="393608"/>
    <lineage>
        <taxon>Eukaryota</taxon>
        <taxon>Viridiplantae</taxon>
        <taxon>Streptophyta</taxon>
        <taxon>Embryophyta</taxon>
        <taxon>Tracheophyta</taxon>
        <taxon>Spermatophyta</taxon>
        <taxon>Magnoliopsida</taxon>
        <taxon>eudicotyledons</taxon>
        <taxon>Gunneridae</taxon>
        <taxon>Pentapetalae</taxon>
        <taxon>Caryophyllales</taxon>
        <taxon>Cactineae</taxon>
        <taxon>Cactaceae</taxon>
        <taxon>Opuntioideae</taxon>
        <taxon>Opuntia</taxon>
    </lineage>
</organism>
<dbReference type="PANTHER" id="PTHR13452:SF13">
    <property type="entry name" value="OS02G0672400 PROTEIN"/>
    <property type="match status" value="1"/>
</dbReference>
<dbReference type="AlphaFoldDB" id="A0A7C9CKK9"/>
<proteinExistence type="predicted"/>
<reference evidence="2" key="2">
    <citation type="submission" date="2020-07" db="EMBL/GenBank/DDBJ databases">
        <authorList>
            <person name="Vera ALvarez R."/>
            <person name="Arias-Moreno D.M."/>
            <person name="Jimenez-Jacinto V."/>
            <person name="Jimenez-Bremont J.F."/>
            <person name="Swaminathan K."/>
            <person name="Moose S.P."/>
            <person name="Guerrero-Gonzalez M.L."/>
            <person name="Marino-Ramirez L."/>
            <person name="Landsman D."/>
            <person name="Rodriguez-Kessler M."/>
            <person name="Delgado-Sanchez P."/>
        </authorList>
    </citation>
    <scope>NUCLEOTIDE SEQUENCE</scope>
    <source>
        <tissue evidence="2">Cladode</tissue>
    </source>
</reference>
<feature type="compositionally biased region" description="Basic and acidic residues" evidence="1">
    <location>
        <begin position="17"/>
        <end position="30"/>
    </location>
</feature>
<dbReference type="SUPFAM" id="SSF143437">
    <property type="entry name" value="THUMP domain-like"/>
    <property type="match status" value="1"/>
</dbReference>
<sequence>MAEVEGLNRECGQGEQQEQHQEEKERDMGAVKEELKPWEQHAAVISIPRFDYNAPSSLLHYSHPGFLITCPFKREKSATKEAISILEKYLESNGSECLKKSDASSSIKRRKLCSADAEPAGIVSNESPSSAEANSSVKQAPNLLLVKVTRSGLVLLTLPKGSFVDPVGIVSHVNQSLESGVLKRPVWCHRIFPIQATCQLSEKEVTAVVSELVLNFVDDEGSSLSRPLKFAVGYNRRGIEETEMKAINNNSSDPNLCALLVRNKCFSVVAAAVKAIVPDSVVDLKSPELCILIELLPLSGVPAGLLVTAVSVLPRYLVSTKPRLCIKALVCDSRAR</sequence>
<dbReference type="PANTHER" id="PTHR13452">
    <property type="entry name" value="THUMP DOMAIN CONTAINING PROTEIN 1-RELATED"/>
    <property type="match status" value="1"/>
</dbReference>
<dbReference type="GO" id="GO:0003723">
    <property type="term" value="F:RNA binding"/>
    <property type="evidence" value="ECO:0007669"/>
    <property type="project" value="InterPro"/>
</dbReference>
<dbReference type="InterPro" id="IPR040183">
    <property type="entry name" value="THUMPD1-like"/>
</dbReference>
<evidence type="ECO:0000256" key="1">
    <source>
        <dbReference type="SAM" id="MobiDB-lite"/>
    </source>
</evidence>
<dbReference type="EMBL" id="GISG01030689">
    <property type="protein sequence ID" value="MBA4620501.1"/>
    <property type="molecule type" value="Transcribed_RNA"/>
</dbReference>
<name>A0A7C9CKK9_OPUST</name>
<feature type="region of interest" description="Disordered" evidence="1">
    <location>
        <begin position="1"/>
        <end position="30"/>
    </location>
</feature>
<reference evidence="2" key="1">
    <citation type="journal article" date="2013" name="J. Plant Res.">
        <title>Effect of fungi and light on seed germination of three Opuntia species from semiarid lands of central Mexico.</title>
        <authorList>
            <person name="Delgado-Sanchez P."/>
            <person name="Jimenez-Bremont J.F."/>
            <person name="Guerrero-Gonzalez Mde L."/>
            <person name="Flores J."/>
        </authorList>
    </citation>
    <scope>NUCLEOTIDE SEQUENCE</scope>
    <source>
        <tissue evidence="2">Cladode</tissue>
    </source>
</reference>
<protein>
    <submittedName>
        <fullName evidence="2">Uncharacterized protein</fullName>
    </submittedName>
</protein>